<comment type="caution">
    <text evidence="1">The sequence shown here is derived from an EMBL/GenBank/DDBJ whole genome shotgun (WGS) entry which is preliminary data.</text>
</comment>
<name>D0W3Q0_NEICI</name>
<dbReference type="GO" id="GO:0004190">
    <property type="term" value="F:aspartic-type endopeptidase activity"/>
    <property type="evidence" value="ECO:0007669"/>
    <property type="project" value="InterPro"/>
</dbReference>
<evidence type="ECO:0000313" key="1">
    <source>
        <dbReference type="EMBL" id="EEZ71705.1"/>
    </source>
</evidence>
<dbReference type="SUPFAM" id="SSF69917">
    <property type="entry name" value="OMPT-like"/>
    <property type="match status" value="1"/>
</dbReference>
<dbReference type="Gene3D" id="2.40.128.100">
    <property type="entry name" value="OPCA outer membrane adhesin/invasin"/>
    <property type="match status" value="1"/>
</dbReference>
<dbReference type="AlphaFoldDB" id="D0W3Q0"/>
<reference evidence="1 2" key="1">
    <citation type="submission" date="2009-10" db="EMBL/GenBank/DDBJ databases">
        <authorList>
            <person name="Weinstock G."/>
            <person name="Sodergren E."/>
            <person name="Clifton S."/>
            <person name="Fulton L."/>
            <person name="Fulton B."/>
            <person name="Courtney L."/>
            <person name="Fronick C."/>
            <person name="Harrison M."/>
            <person name="Strong C."/>
            <person name="Farmer C."/>
            <person name="Delahaunty K."/>
            <person name="Markovic C."/>
            <person name="Hall O."/>
            <person name="Minx P."/>
            <person name="Tomlinson C."/>
            <person name="Mitreva M."/>
            <person name="Nelson J."/>
            <person name="Hou S."/>
            <person name="Wollam A."/>
            <person name="Pepin K.H."/>
            <person name="Johnson M."/>
            <person name="Bhonagiri V."/>
            <person name="Nash W.E."/>
            <person name="Warren W."/>
            <person name="Chinwalla A."/>
            <person name="Mardis E.R."/>
            <person name="Wilson R.K."/>
        </authorList>
    </citation>
    <scope>NUCLEOTIDE SEQUENCE [LARGE SCALE GENOMIC DNA]</scope>
    <source>
        <strain evidence="1 2">ATCC 14685</strain>
    </source>
</reference>
<dbReference type="InterPro" id="IPR020080">
    <property type="entry name" value="OM_adhesin/peptidase_omptin"/>
</dbReference>
<dbReference type="EMBL" id="ACDY02000006">
    <property type="protein sequence ID" value="EEZ71705.1"/>
    <property type="molecule type" value="Genomic_DNA"/>
</dbReference>
<proteinExistence type="predicted"/>
<dbReference type="Pfam" id="PF07239">
    <property type="entry name" value="OpcA"/>
    <property type="match status" value="1"/>
</dbReference>
<sequence>MGKQLTDSLDIEFGPYYRHRATYESAEFVLDGDKTEMDHTNDNEYGFRVAATF</sequence>
<gene>
    <name evidence="1" type="ORF">NEICINOT_04291</name>
</gene>
<dbReference type="InterPro" id="IPR009876">
    <property type="entry name" value="OM_adhesin_OpcA"/>
</dbReference>
<accession>D0W3Q0</accession>
<organism evidence="1 2">
    <name type="scientific">Neisseria cinerea ATCC 14685</name>
    <dbReference type="NCBI Taxonomy" id="546262"/>
    <lineage>
        <taxon>Bacteria</taxon>
        <taxon>Pseudomonadati</taxon>
        <taxon>Pseudomonadota</taxon>
        <taxon>Betaproteobacteria</taxon>
        <taxon>Neisseriales</taxon>
        <taxon>Neisseriaceae</taxon>
        <taxon>Neisseria</taxon>
    </lineage>
</organism>
<evidence type="ECO:0000313" key="2">
    <source>
        <dbReference type="Proteomes" id="UP000003294"/>
    </source>
</evidence>
<protein>
    <submittedName>
        <fullName evidence="1">Uncharacterized protein</fullName>
    </submittedName>
</protein>
<dbReference type="Proteomes" id="UP000003294">
    <property type="component" value="Unassembled WGS sequence"/>
</dbReference>